<gene>
    <name evidence="1" type="ORF">SPARVUS_LOCUS6840928</name>
</gene>
<organism evidence="1 2">
    <name type="scientific">Staurois parvus</name>
    <dbReference type="NCBI Taxonomy" id="386267"/>
    <lineage>
        <taxon>Eukaryota</taxon>
        <taxon>Metazoa</taxon>
        <taxon>Chordata</taxon>
        <taxon>Craniata</taxon>
        <taxon>Vertebrata</taxon>
        <taxon>Euteleostomi</taxon>
        <taxon>Amphibia</taxon>
        <taxon>Batrachia</taxon>
        <taxon>Anura</taxon>
        <taxon>Neobatrachia</taxon>
        <taxon>Ranoidea</taxon>
        <taxon>Ranidae</taxon>
        <taxon>Staurois</taxon>
    </lineage>
</organism>
<accession>A0ABN9DBQ7</accession>
<evidence type="ECO:0000313" key="1">
    <source>
        <dbReference type="EMBL" id="CAI9568927.1"/>
    </source>
</evidence>
<dbReference type="EMBL" id="CATNWA010014203">
    <property type="protein sequence ID" value="CAI9568927.1"/>
    <property type="molecule type" value="Genomic_DNA"/>
</dbReference>
<keyword evidence="2" id="KW-1185">Reference proteome</keyword>
<dbReference type="Proteomes" id="UP001162483">
    <property type="component" value="Unassembled WGS sequence"/>
</dbReference>
<evidence type="ECO:0000313" key="2">
    <source>
        <dbReference type="Proteomes" id="UP001162483"/>
    </source>
</evidence>
<protein>
    <submittedName>
        <fullName evidence="1">Uncharacterized protein</fullName>
    </submittedName>
</protein>
<sequence length="65" mass="7122">MKRAQFLPMTTNDEAQFLPVTQMIGSNDINDGAEVLPLAPNKDFFPTDVGTFSTPIGHKSLETPE</sequence>
<name>A0ABN9DBQ7_9NEOB</name>
<feature type="non-terminal residue" evidence="1">
    <location>
        <position position="65"/>
    </location>
</feature>
<reference evidence="1" key="1">
    <citation type="submission" date="2023-05" db="EMBL/GenBank/DDBJ databases">
        <authorList>
            <person name="Stuckert A."/>
        </authorList>
    </citation>
    <scope>NUCLEOTIDE SEQUENCE</scope>
</reference>
<comment type="caution">
    <text evidence="1">The sequence shown here is derived from an EMBL/GenBank/DDBJ whole genome shotgun (WGS) entry which is preliminary data.</text>
</comment>
<proteinExistence type="predicted"/>